<dbReference type="EMBL" id="JAAIKB010000004">
    <property type="protein sequence ID" value="NGM20843.1"/>
    <property type="molecule type" value="Genomic_DNA"/>
</dbReference>
<organism evidence="7 8">
    <name type="scientific">Falsiroseomonas algicola</name>
    <dbReference type="NCBI Taxonomy" id="2716930"/>
    <lineage>
        <taxon>Bacteria</taxon>
        <taxon>Pseudomonadati</taxon>
        <taxon>Pseudomonadota</taxon>
        <taxon>Alphaproteobacteria</taxon>
        <taxon>Acetobacterales</taxon>
        <taxon>Roseomonadaceae</taxon>
        <taxon>Falsiroseomonas</taxon>
    </lineage>
</organism>
<reference evidence="7 8" key="1">
    <citation type="submission" date="2020-03" db="EMBL/GenBank/DDBJ databases">
        <title>Roseomonas stagni sp. nov., isolated from pond water in Japan.</title>
        <authorList>
            <person name="Furuhata K."/>
            <person name="Miyamoto H."/>
            <person name="Goto K."/>
        </authorList>
    </citation>
    <scope>NUCLEOTIDE SEQUENCE [LARGE SCALE GENOMIC DNA]</scope>
    <source>
        <strain evidence="7 8">PeD5</strain>
    </source>
</reference>
<accession>A0A6M1LKM1</accession>
<gene>
    <name evidence="7" type="ORF">G3576_12530</name>
</gene>
<evidence type="ECO:0000256" key="5">
    <source>
        <dbReference type="SAM" id="SignalP"/>
    </source>
</evidence>
<evidence type="ECO:0000313" key="8">
    <source>
        <dbReference type="Proteomes" id="UP000475385"/>
    </source>
</evidence>
<dbReference type="GO" id="GO:0015833">
    <property type="term" value="P:peptide transport"/>
    <property type="evidence" value="ECO:0007669"/>
    <property type="project" value="TreeGrafter"/>
</dbReference>
<keyword evidence="4 5" id="KW-0732">Signal</keyword>
<dbReference type="CDD" id="cd08498">
    <property type="entry name" value="PBP2_NikA_DppA_OppA_like_2"/>
    <property type="match status" value="1"/>
</dbReference>
<dbReference type="PANTHER" id="PTHR30290:SF9">
    <property type="entry name" value="OLIGOPEPTIDE-BINDING PROTEIN APPA"/>
    <property type="match status" value="1"/>
</dbReference>
<feature type="domain" description="Solute-binding protein family 5" evidence="6">
    <location>
        <begin position="72"/>
        <end position="434"/>
    </location>
</feature>
<sequence>MGFTTKSRLPLRAAIALLGLGLGFPAAQATDLRIGTTGTPTLDPHFMLIDTNIAYNQHIYGALIDQDARGQLHPDLALSWAPEGDNAWRFRLRPGVTFHDGTPFTADDVVFSLQRVPNIPNNPAPYTGALLGVTEVRKVDDLTVDLVTDGFVPMLPNQIAKLSILSRHAAEGRGTEEFNQGRAAIGTGPYRLVRLQGRDRLQLQRNDSYWGEKPAWNAVEFRVLPNDAARSAGLLAGDVDLIEFVPLHDAARLASTPGITLHSGSSSRVMFLGVNLDPRVAMVEGRSPLTDPRVRQAISLAANREGMIRSLLLGYGQAASQIGIPSMNGYVERQVDRFAPDEARRLLAEAGYPNGFSTALLCTNDRYVADAQVCQALGQMLARIGIRADVQAVPANVYFGRVRAGNNPAPLFLGAWSNNQGDAGYTLNNLFHSLDRGRRLGASNRSGYSDAETDRDIQAALNERDPARRRALLLSANRRATEARVLIPFFTAPVLVASKSSIRYEVGDSGSSEMTSAMRAFPR</sequence>
<dbReference type="SUPFAM" id="SSF53850">
    <property type="entry name" value="Periplasmic binding protein-like II"/>
    <property type="match status" value="1"/>
</dbReference>
<dbReference type="Proteomes" id="UP000475385">
    <property type="component" value="Unassembled WGS sequence"/>
</dbReference>
<keyword evidence="3" id="KW-0813">Transport</keyword>
<dbReference type="GO" id="GO:0030288">
    <property type="term" value="C:outer membrane-bounded periplasmic space"/>
    <property type="evidence" value="ECO:0007669"/>
    <property type="project" value="UniProtKB-ARBA"/>
</dbReference>
<dbReference type="InterPro" id="IPR000914">
    <property type="entry name" value="SBP_5_dom"/>
</dbReference>
<dbReference type="Pfam" id="PF00496">
    <property type="entry name" value="SBP_bac_5"/>
    <property type="match status" value="1"/>
</dbReference>
<dbReference type="Gene3D" id="3.10.105.10">
    <property type="entry name" value="Dipeptide-binding Protein, Domain 3"/>
    <property type="match status" value="1"/>
</dbReference>
<dbReference type="PANTHER" id="PTHR30290">
    <property type="entry name" value="PERIPLASMIC BINDING COMPONENT OF ABC TRANSPORTER"/>
    <property type="match status" value="1"/>
</dbReference>
<name>A0A6M1LKM1_9PROT</name>
<dbReference type="GO" id="GO:0043190">
    <property type="term" value="C:ATP-binding cassette (ABC) transporter complex"/>
    <property type="evidence" value="ECO:0007669"/>
    <property type="project" value="InterPro"/>
</dbReference>
<evidence type="ECO:0000256" key="2">
    <source>
        <dbReference type="ARBA" id="ARBA00005695"/>
    </source>
</evidence>
<dbReference type="AlphaFoldDB" id="A0A6M1LKM1"/>
<evidence type="ECO:0000256" key="4">
    <source>
        <dbReference type="ARBA" id="ARBA00022729"/>
    </source>
</evidence>
<dbReference type="InterPro" id="IPR030678">
    <property type="entry name" value="Peptide/Ni-bd"/>
</dbReference>
<proteinExistence type="inferred from homology"/>
<dbReference type="GO" id="GO:1904680">
    <property type="term" value="F:peptide transmembrane transporter activity"/>
    <property type="evidence" value="ECO:0007669"/>
    <property type="project" value="TreeGrafter"/>
</dbReference>
<comment type="similarity">
    <text evidence="2">Belongs to the bacterial solute-binding protein 5 family.</text>
</comment>
<feature type="signal peptide" evidence="5">
    <location>
        <begin position="1"/>
        <end position="29"/>
    </location>
</feature>
<evidence type="ECO:0000259" key="6">
    <source>
        <dbReference type="Pfam" id="PF00496"/>
    </source>
</evidence>
<dbReference type="Gene3D" id="3.40.190.10">
    <property type="entry name" value="Periplasmic binding protein-like II"/>
    <property type="match status" value="1"/>
</dbReference>
<dbReference type="InterPro" id="IPR039424">
    <property type="entry name" value="SBP_5"/>
</dbReference>
<feature type="chain" id="PRO_5026722751" evidence="5">
    <location>
        <begin position="30"/>
        <end position="523"/>
    </location>
</feature>
<comment type="caution">
    <text evidence="7">The sequence shown here is derived from an EMBL/GenBank/DDBJ whole genome shotgun (WGS) entry which is preliminary data.</text>
</comment>
<evidence type="ECO:0000313" key="7">
    <source>
        <dbReference type="EMBL" id="NGM20843.1"/>
    </source>
</evidence>
<evidence type="ECO:0000256" key="1">
    <source>
        <dbReference type="ARBA" id="ARBA00004418"/>
    </source>
</evidence>
<keyword evidence="8" id="KW-1185">Reference proteome</keyword>
<comment type="subcellular location">
    <subcellularLocation>
        <location evidence="1">Periplasm</location>
    </subcellularLocation>
</comment>
<dbReference type="Gene3D" id="3.90.76.10">
    <property type="entry name" value="Dipeptide-binding Protein, Domain 1"/>
    <property type="match status" value="1"/>
</dbReference>
<dbReference type="PIRSF" id="PIRSF002741">
    <property type="entry name" value="MppA"/>
    <property type="match status" value="1"/>
</dbReference>
<protein>
    <submittedName>
        <fullName evidence="7">ABC transporter substrate-binding protein</fullName>
    </submittedName>
</protein>
<evidence type="ECO:0000256" key="3">
    <source>
        <dbReference type="ARBA" id="ARBA00022448"/>
    </source>
</evidence>